<comment type="cofactor">
    <cofactor evidence="1 19">
        <name>Mg(2+)</name>
        <dbReference type="ChEBI" id="CHEBI:18420"/>
    </cofactor>
</comment>
<evidence type="ECO:0000313" key="21">
    <source>
        <dbReference type="EMBL" id="GLQ18064.1"/>
    </source>
</evidence>
<evidence type="ECO:0000256" key="1">
    <source>
        <dbReference type="ARBA" id="ARBA00001946"/>
    </source>
</evidence>
<comment type="caution">
    <text evidence="21">The sequence shown here is derived from an EMBL/GenBank/DDBJ whole genome shotgun (WGS) entry which is preliminary data.</text>
</comment>
<keyword evidence="11 19" id="KW-0460">Magnesium</keyword>
<evidence type="ECO:0000256" key="4">
    <source>
        <dbReference type="ARBA" id="ARBA00010561"/>
    </source>
</evidence>
<evidence type="ECO:0000256" key="9">
    <source>
        <dbReference type="ARBA" id="ARBA00022679"/>
    </source>
</evidence>
<reference evidence="21" key="2">
    <citation type="submission" date="2023-01" db="EMBL/GenBank/DDBJ databases">
        <title>Draft genome sequence of Maritalea porphyrae strain NBRC 107169.</title>
        <authorList>
            <person name="Sun Q."/>
            <person name="Mori K."/>
        </authorList>
    </citation>
    <scope>NUCLEOTIDE SEQUENCE</scope>
    <source>
        <strain evidence="21">NBRC 107169</strain>
    </source>
</reference>
<evidence type="ECO:0000256" key="6">
    <source>
        <dbReference type="ARBA" id="ARBA00015850"/>
    </source>
</evidence>
<keyword evidence="12 19" id="KW-1133">Transmembrane helix</keyword>
<comment type="subcellular location">
    <subcellularLocation>
        <location evidence="2 19">Cell membrane</location>
        <topology evidence="2 19">Multi-pass membrane protein</topology>
    </subcellularLocation>
</comment>
<sequence length="284" mass="29568">MQLTKSGKTSAPKPRNDNRGDAPQDQTKTNLVEAMLMGLRFYSRLPAGDYGHDKFDFAAMVRPLAFPSLIIGAGPAFVLLLLCVLGVPAYFAAAFAVGLSAIVTGAMAEDAFADAMDGLFGGQTLERKLEIMHDSRHGTYGVLGIVAPFALRVFSLGALATVAPVAAAAIWLGAGVLARSGATWIAQQLPPARADGISANAGSLETKSCYIGIALAVAVSFLLMVPLGGLGRWLLALIFASVALFLWRMLLGKMLGGQTGDTIGAAQLLLEIAILSSFMLGVGQ</sequence>
<dbReference type="RefSeq" id="WP_284364665.1">
    <property type="nucleotide sequence ID" value="NZ_BSNI01000002.1"/>
</dbReference>
<comment type="function">
    <text evidence="14 19">Joins adenosylcobinamide-GDP and alpha-ribazole to generate adenosylcobalamin (Ado-cobalamin). Also synthesizes adenosylcobalamin 5'-phosphate from adenosylcobinamide-GDP and alpha-ribazole 5'-phosphate.</text>
</comment>
<dbReference type="Proteomes" id="UP001161405">
    <property type="component" value="Unassembled WGS sequence"/>
</dbReference>
<dbReference type="InterPro" id="IPR003805">
    <property type="entry name" value="CobS"/>
</dbReference>
<protein>
    <recommendedName>
        <fullName evidence="6 19">Adenosylcobinamide-GDP ribazoletransferase</fullName>
        <ecNumber evidence="5 19">2.7.8.26</ecNumber>
    </recommendedName>
    <alternativeName>
        <fullName evidence="16 19">Cobalamin synthase</fullName>
    </alternativeName>
    <alternativeName>
        <fullName evidence="15 19">Cobalamin-5'-phosphate synthase</fullName>
    </alternativeName>
</protein>
<accession>A0ABQ5US24</accession>
<evidence type="ECO:0000256" key="3">
    <source>
        <dbReference type="ARBA" id="ARBA00004663"/>
    </source>
</evidence>
<feature type="transmembrane region" description="Helical" evidence="19">
    <location>
        <begin position="64"/>
        <end position="82"/>
    </location>
</feature>
<evidence type="ECO:0000256" key="19">
    <source>
        <dbReference type="HAMAP-Rule" id="MF_00719"/>
    </source>
</evidence>
<evidence type="ECO:0000256" key="8">
    <source>
        <dbReference type="ARBA" id="ARBA00022573"/>
    </source>
</evidence>
<evidence type="ECO:0000256" key="7">
    <source>
        <dbReference type="ARBA" id="ARBA00022475"/>
    </source>
</evidence>
<feature type="transmembrane region" description="Helical" evidence="19">
    <location>
        <begin position="208"/>
        <end position="227"/>
    </location>
</feature>
<organism evidence="21 22">
    <name type="scientific">Maritalea porphyrae</name>
    <dbReference type="NCBI Taxonomy" id="880732"/>
    <lineage>
        <taxon>Bacteria</taxon>
        <taxon>Pseudomonadati</taxon>
        <taxon>Pseudomonadota</taxon>
        <taxon>Alphaproteobacteria</taxon>
        <taxon>Hyphomicrobiales</taxon>
        <taxon>Devosiaceae</taxon>
        <taxon>Maritalea</taxon>
    </lineage>
</organism>
<keyword evidence="13 19" id="KW-0472">Membrane</keyword>
<keyword evidence="9 19" id="KW-0808">Transferase</keyword>
<dbReference type="PANTHER" id="PTHR34148:SF1">
    <property type="entry name" value="ADENOSYLCOBINAMIDE-GDP RIBAZOLETRANSFERASE"/>
    <property type="match status" value="1"/>
</dbReference>
<evidence type="ECO:0000256" key="20">
    <source>
        <dbReference type="SAM" id="MobiDB-lite"/>
    </source>
</evidence>
<dbReference type="EMBL" id="BSNI01000002">
    <property type="protein sequence ID" value="GLQ18064.1"/>
    <property type="molecule type" value="Genomic_DNA"/>
</dbReference>
<feature type="transmembrane region" description="Helical" evidence="19">
    <location>
        <begin position="88"/>
        <end position="108"/>
    </location>
</feature>
<proteinExistence type="inferred from homology"/>
<evidence type="ECO:0000256" key="2">
    <source>
        <dbReference type="ARBA" id="ARBA00004651"/>
    </source>
</evidence>
<dbReference type="HAMAP" id="MF_00719">
    <property type="entry name" value="CobS"/>
    <property type="match status" value="1"/>
</dbReference>
<feature type="region of interest" description="Disordered" evidence="20">
    <location>
        <begin position="1"/>
        <end position="27"/>
    </location>
</feature>
<comment type="catalytic activity">
    <reaction evidence="18 19">
        <text>alpha-ribazole 5'-phosphate + adenosylcob(III)inamide-GDP = adenosylcob(III)alamin 5'-phosphate + GMP + H(+)</text>
        <dbReference type="Rhea" id="RHEA:23560"/>
        <dbReference type="ChEBI" id="CHEBI:15378"/>
        <dbReference type="ChEBI" id="CHEBI:57918"/>
        <dbReference type="ChEBI" id="CHEBI:58115"/>
        <dbReference type="ChEBI" id="CHEBI:60487"/>
        <dbReference type="ChEBI" id="CHEBI:60493"/>
        <dbReference type="EC" id="2.7.8.26"/>
    </reaction>
</comment>
<evidence type="ECO:0000256" key="11">
    <source>
        <dbReference type="ARBA" id="ARBA00022842"/>
    </source>
</evidence>
<comment type="catalytic activity">
    <reaction evidence="17 19">
        <text>alpha-ribazole + adenosylcob(III)inamide-GDP = adenosylcob(III)alamin + GMP + H(+)</text>
        <dbReference type="Rhea" id="RHEA:16049"/>
        <dbReference type="ChEBI" id="CHEBI:10329"/>
        <dbReference type="ChEBI" id="CHEBI:15378"/>
        <dbReference type="ChEBI" id="CHEBI:18408"/>
        <dbReference type="ChEBI" id="CHEBI:58115"/>
        <dbReference type="ChEBI" id="CHEBI:60487"/>
        <dbReference type="EC" id="2.7.8.26"/>
    </reaction>
</comment>
<evidence type="ECO:0000256" key="14">
    <source>
        <dbReference type="ARBA" id="ARBA00025228"/>
    </source>
</evidence>
<feature type="transmembrane region" description="Helical" evidence="19">
    <location>
        <begin position="233"/>
        <end position="251"/>
    </location>
</feature>
<keyword evidence="22" id="KW-1185">Reference proteome</keyword>
<evidence type="ECO:0000256" key="5">
    <source>
        <dbReference type="ARBA" id="ARBA00013200"/>
    </source>
</evidence>
<comment type="pathway">
    <text evidence="3 19">Cofactor biosynthesis; adenosylcobalamin biosynthesis; adenosylcobalamin from cob(II)yrinate a,c-diamide: step 7/7.</text>
</comment>
<name>A0ABQ5US24_9HYPH</name>
<evidence type="ECO:0000256" key="18">
    <source>
        <dbReference type="ARBA" id="ARBA00049504"/>
    </source>
</evidence>
<keyword evidence="8 19" id="KW-0169">Cobalamin biosynthesis</keyword>
<evidence type="ECO:0000256" key="16">
    <source>
        <dbReference type="ARBA" id="ARBA00032853"/>
    </source>
</evidence>
<evidence type="ECO:0000256" key="17">
    <source>
        <dbReference type="ARBA" id="ARBA00048623"/>
    </source>
</evidence>
<dbReference type="EC" id="2.7.8.26" evidence="5 19"/>
<reference evidence="21" key="1">
    <citation type="journal article" date="2014" name="Int. J. Syst. Evol. Microbiol.">
        <title>Complete genome of a new Firmicutes species belonging to the dominant human colonic microbiota ('Ruminococcus bicirculans') reveals two chromosomes and a selective capacity to utilize plant glucans.</title>
        <authorList>
            <consortium name="NISC Comparative Sequencing Program"/>
            <person name="Wegmann U."/>
            <person name="Louis P."/>
            <person name="Goesmann A."/>
            <person name="Henrissat B."/>
            <person name="Duncan S.H."/>
            <person name="Flint H.J."/>
        </authorList>
    </citation>
    <scope>NUCLEOTIDE SEQUENCE</scope>
    <source>
        <strain evidence="21">NBRC 107169</strain>
    </source>
</reference>
<feature type="transmembrane region" description="Helical" evidence="19">
    <location>
        <begin position="165"/>
        <end position="187"/>
    </location>
</feature>
<dbReference type="Pfam" id="PF02654">
    <property type="entry name" value="CobS"/>
    <property type="match status" value="1"/>
</dbReference>
<evidence type="ECO:0000313" key="22">
    <source>
        <dbReference type="Proteomes" id="UP001161405"/>
    </source>
</evidence>
<feature type="transmembrane region" description="Helical" evidence="19">
    <location>
        <begin position="263"/>
        <end position="282"/>
    </location>
</feature>
<comment type="similarity">
    <text evidence="4 19">Belongs to the CobS family.</text>
</comment>
<keyword evidence="10 19" id="KW-0812">Transmembrane</keyword>
<keyword evidence="7 19" id="KW-1003">Cell membrane</keyword>
<evidence type="ECO:0000256" key="13">
    <source>
        <dbReference type="ARBA" id="ARBA00023136"/>
    </source>
</evidence>
<evidence type="ECO:0000256" key="10">
    <source>
        <dbReference type="ARBA" id="ARBA00022692"/>
    </source>
</evidence>
<gene>
    <name evidence="21" type="primary">cobS_2</name>
    <name evidence="19" type="synonym">cobS</name>
    <name evidence="21" type="ORF">GCM10007879_23130</name>
</gene>
<evidence type="ECO:0000256" key="12">
    <source>
        <dbReference type="ARBA" id="ARBA00022989"/>
    </source>
</evidence>
<evidence type="ECO:0000256" key="15">
    <source>
        <dbReference type="ARBA" id="ARBA00032605"/>
    </source>
</evidence>
<dbReference type="PANTHER" id="PTHR34148">
    <property type="entry name" value="ADENOSYLCOBINAMIDE-GDP RIBAZOLETRANSFERASE"/>
    <property type="match status" value="1"/>
</dbReference>